<accession>A0A6N3DLJ8</accession>
<feature type="transmembrane region" description="Helical" evidence="1">
    <location>
        <begin position="274"/>
        <end position="296"/>
    </location>
</feature>
<reference evidence="2" key="1">
    <citation type="submission" date="2019-11" db="EMBL/GenBank/DDBJ databases">
        <authorList>
            <person name="Feng L."/>
        </authorList>
    </citation>
    <scope>NUCLEOTIDE SEQUENCE</scope>
    <source>
        <strain evidence="2">VrattiLFYP33</strain>
    </source>
</reference>
<evidence type="ECO:0000256" key="1">
    <source>
        <dbReference type="SAM" id="Phobius"/>
    </source>
</evidence>
<gene>
    <name evidence="2" type="ORF">VRLFYP33_01630</name>
</gene>
<organism evidence="2">
    <name type="scientific">Veillonella ratti</name>
    <dbReference type="NCBI Taxonomy" id="103892"/>
    <lineage>
        <taxon>Bacteria</taxon>
        <taxon>Bacillati</taxon>
        <taxon>Bacillota</taxon>
        <taxon>Negativicutes</taxon>
        <taxon>Veillonellales</taxon>
        <taxon>Veillonellaceae</taxon>
        <taxon>Veillonella</taxon>
    </lineage>
</organism>
<keyword evidence="1" id="KW-0472">Membrane</keyword>
<dbReference type="AlphaFoldDB" id="A0A6N3DLJ8"/>
<keyword evidence="1" id="KW-0812">Transmembrane</keyword>
<feature type="transmembrane region" description="Helical" evidence="1">
    <location>
        <begin position="241"/>
        <end position="262"/>
    </location>
</feature>
<protein>
    <submittedName>
        <fullName evidence="2">Uncharacterized protein</fullName>
    </submittedName>
</protein>
<proteinExistence type="predicted"/>
<keyword evidence="1" id="KW-1133">Transmembrane helix</keyword>
<evidence type="ECO:0000313" key="2">
    <source>
        <dbReference type="EMBL" id="VYU27969.1"/>
    </source>
</evidence>
<feature type="transmembrane region" description="Helical" evidence="1">
    <location>
        <begin position="377"/>
        <end position="395"/>
    </location>
</feature>
<name>A0A6N3DLJ8_9FIRM</name>
<sequence length="396" mass="46108">MNSLVTRLLELAESMTKGTRKKIAEKPVTPEQQIEAEPCEASETDLYDHRIISVEEDAINRILKAQLRNHWLFYSVTFEFENNNKVYMGIITTLGTVINIEFTIEDFWFDDYASSFSIKLNMSDVDMGGFIMNTIVHLLGNWSLSLLGTFFNPFEIIGDGSTVRFEKKGIIRFDLSPDSPIRRLISWPNRCTNAKGPVILINARSEQSVLRLEYYAFRDEVETYIIPEVPVKTSWVRSIDLAAALLLPIGVWISFIILHHYLPAETIEFSFSTYFLISLGILCISFIVMNIPRYIYMYFDSRKKWQSVFVHNNIKIQMRKLQRRIQIQQVALKGNGKETDAESQANIRDLLLQIRDKRFLAQRLKIADEDRDRKQKIKFIIAYIVCTLLEWILLIH</sequence>
<dbReference type="RefSeq" id="WP_156705198.1">
    <property type="nucleotide sequence ID" value="NZ_CACRUX010000057.1"/>
</dbReference>
<dbReference type="EMBL" id="CACRUX010000057">
    <property type="protein sequence ID" value="VYU27969.1"/>
    <property type="molecule type" value="Genomic_DNA"/>
</dbReference>